<dbReference type="SUPFAM" id="SSF88723">
    <property type="entry name" value="PIN domain-like"/>
    <property type="match status" value="1"/>
</dbReference>
<sequence>MIAIDTDVILRCLLEDDAGQTVIALWLITGKRPVLITDAVLAELIWTLRGKKYQLKKSDAIAVILAFFQEPNIRIEDGQVIWMALNEYRNQRPSKVKKRILPMH</sequence>
<evidence type="ECO:0000313" key="1">
    <source>
        <dbReference type="EMBL" id="MCG7977906.1"/>
    </source>
</evidence>
<evidence type="ECO:0000313" key="2">
    <source>
        <dbReference type="Proteomes" id="UP000886674"/>
    </source>
</evidence>
<proteinExistence type="predicted"/>
<name>A0A9E4TSQ8_9GAMM</name>
<reference evidence="1" key="1">
    <citation type="journal article" date="2021" name="Proc. Natl. Acad. Sci. U.S.A.">
        <title>Global biogeography of chemosynthetic symbionts reveals both localized and globally distributed symbiont groups. .</title>
        <authorList>
            <person name="Osvatic J.T."/>
            <person name="Wilkins L.G.E."/>
            <person name="Leibrecht L."/>
            <person name="Leray M."/>
            <person name="Zauner S."/>
            <person name="Polzin J."/>
            <person name="Camacho Y."/>
            <person name="Gros O."/>
            <person name="van Gils J.A."/>
            <person name="Eisen J.A."/>
            <person name="Petersen J.M."/>
            <person name="Yuen B."/>
        </authorList>
    </citation>
    <scope>NUCLEOTIDE SEQUENCE</scope>
    <source>
        <strain evidence="1">MAGclacostrist055</strain>
    </source>
</reference>
<gene>
    <name evidence="1" type="ORF">JAY77_07135</name>
</gene>
<dbReference type="AlphaFoldDB" id="A0A9E4TSQ8"/>
<comment type="caution">
    <text evidence="1">The sequence shown here is derived from an EMBL/GenBank/DDBJ whole genome shotgun (WGS) entry which is preliminary data.</text>
</comment>
<evidence type="ECO:0008006" key="3">
    <source>
        <dbReference type="Google" id="ProtNLM"/>
    </source>
</evidence>
<organism evidence="1 2">
    <name type="scientific">Candidatus Thiodiazotropha taylori</name>
    <dbReference type="NCBI Taxonomy" id="2792791"/>
    <lineage>
        <taxon>Bacteria</taxon>
        <taxon>Pseudomonadati</taxon>
        <taxon>Pseudomonadota</taxon>
        <taxon>Gammaproteobacteria</taxon>
        <taxon>Chromatiales</taxon>
        <taxon>Sedimenticolaceae</taxon>
        <taxon>Candidatus Thiodiazotropha</taxon>
    </lineage>
</organism>
<dbReference type="EMBL" id="JAEPCR010000027">
    <property type="protein sequence ID" value="MCG7977906.1"/>
    <property type="molecule type" value="Genomic_DNA"/>
</dbReference>
<accession>A0A9E4TSQ8</accession>
<dbReference type="Proteomes" id="UP000886674">
    <property type="component" value="Unassembled WGS sequence"/>
</dbReference>
<protein>
    <recommendedName>
        <fullName evidence="3">PIN domain-containing protein</fullName>
    </recommendedName>
</protein>
<dbReference type="InterPro" id="IPR029060">
    <property type="entry name" value="PIN-like_dom_sf"/>
</dbReference>
<dbReference type="Gene3D" id="3.40.50.1010">
    <property type="entry name" value="5'-nuclease"/>
    <property type="match status" value="1"/>
</dbReference>